<dbReference type="Proteomes" id="UP000236291">
    <property type="component" value="Unassembled WGS sequence"/>
</dbReference>
<organism evidence="1 2">
    <name type="scientific">Trifolium pratense</name>
    <name type="common">Red clover</name>
    <dbReference type="NCBI Taxonomy" id="57577"/>
    <lineage>
        <taxon>Eukaryota</taxon>
        <taxon>Viridiplantae</taxon>
        <taxon>Streptophyta</taxon>
        <taxon>Embryophyta</taxon>
        <taxon>Tracheophyta</taxon>
        <taxon>Spermatophyta</taxon>
        <taxon>Magnoliopsida</taxon>
        <taxon>eudicotyledons</taxon>
        <taxon>Gunneridae</taxon>
        <taxon>Pentapetalae</taxon>
        <taxon>rosids</taxon>
        <taxon>fabids</taxon>
        <taxon>Fabales</taxon>
        <taxon>Fabaceae</taxon>
        <taxon>Papilionoideae</taxon>
        <taxon>50 kb inversion clade</taxon>
        <taxon>NPAAA clade</taxon>
        <taxon>Hologalegina</taxon>
        <taxon>IRL clade</taxon>
        <taxon>Trifolieae</taxon>
        <taxon>Trifolium</taxon>
    </lineage>
</organism>
<dbReference type="AlphaFoldDB" id="A0A2K3JZ27"/>
<gene>
    <name evidence="1" type="ORF">L195_g059619</name>
</gene>
<proteinExistence type="predicted"/>
<dbReference type="EMBL" id="ASHM01131446">
    <property type="protein sequence ID" value="PNX59297.1"/>
    <property type="molecule type" value="Genomic_DNA"/>
</dbReference>
<feature type="non-terminal residue" evidence="1">
    <location>
        <position position="1"/>
    </location>
</feature>
<reference evidence="1 2" key="2">
    <citation type="journal article" date="2017" name="Front. Plant Sci.">
        <title>Gene Classification and Mining of Molecular Markers Useful in Red Clover (Trifolium pratense) Breeding.</title>
        <authorList>
            <person name="Istvanek J."/>
            <person name="Dluhosova J."/>
            <person name="Dluhos P."/>
            <person name="Patkova L."/>
            <person name="Nedelnik J."/>
            <person name="Repkova J."/>
        </authorList>
    </citation>
    <scope>NUCLEOTIDE SEQUENCE [LARGE SCALE GENOMIC DNA]</scope>
    <source>
        <strain evidence="2">cv. Tatra</strain>
        <tissue evidence="1">Young leaves</tissue>
    </source>
</reference>
<reference evidence="1 2" key="1">
    <citation type="journal article" date="2014" name="Am. J. Bot.">
        <title>Genome assembly and annotation for red clover (Trifolium pratense; Fabaceae).</title>
        <authorList>
            <person name="Istvanek J."/>
            <person name="Jaros M."/>
            <person name="Krenek A."/>
            <person name="Repkova J."/>
        </authorList>
    </citation>
    <scope>NUCLEOTIDE SEQUENCE [LARGE SCALE GENOMIC DNA]</scope>
    <source>
        <strain evidence="2">cv. Tatra</strain>
        <tissue evidence="1">Young leaves</tissue>
    </source>
</reference>
<feature type="non-terminal residue" evidence="1">
    <location>
        <position position="175"/>
    </location>
</feature>
<comment type="caution">
    <text evidence="1">The sequence shown here is derived from an EMBL/GenBank/DDBJ whole genome shotgun (WGS) entry which is preliminary data.</text>
</comment>
<evidence type="ECO:0000313" key="2">
    <source>
        <dbReference type="Proteomes" id="UP000236291"/>
    </source>
</evidence>
<dbReference type="PANTHER" id="PTHR36617">
    <property type="entry name" value="PROTEIN, PUTATIVE-RELATED"/>
    <property type="match status" value="1"/>
</dbReference>
<evidence type="ECO:0000313" key="1">
    <source>
        <dbReference type="EMBL" id="PNX59297.1"/>
    </source>
</evidence>
<protein>
    <submittedName>
        <fullName evidence="1">Putative TIR-NBS-LRR resistance protein</fullName>
    </submittedName>
</protein>
<accession>A0A2K3JZ27</accession>
<sequence length="175" mass="20510">VWKEIVTARYGRDIIGKKDIGVVDAPRTASLWWKDLCSLDSNDGWFRTAVGKKVGRGDATSFWNEVWIGNQSLRQRFPRLFGISSQQNDVIKDMGRMMDGRWHWEFTWRRERFVWEEEHYGQFVEILAPFIPVEANDRWLWLGDGIQGFTVNSAYLLLENAAPIRRTLDPLESFV</sequence>
<name>A0A2K3JZ27_TRIPR</name>
<dbReference type="PANTHER" id="PTHR36617:SF11">
    <property type="entry name" value="PROTEIN, PUTATIVE-RELATED"/>
    <property type="match status" value="1"/>
</dbReference>